<feature type="domain" description="VWFA" evidence="6">
    <location>
        <begin position="51"/>
        <end position="231"/>
    </location>
</feature>
<dbReference type="InterPro" id="IPR050149">
    <property type="entry name" value="Collagen_superfamily"/>
</dbReference>
<dbReference type="PANTHER" id="PTHR24023:SF1082">
    <property type="entry name" value="COLLAGEN TRIPLE HELIX REPEAT"/>
    <property type="match status" value="1"/>
</dbReference>
<dbReference type="GO" id="GO:0004867">
    <property type="term" value="F:serine-type endopeptidase inhibitor activity"/>
    <property type="evidence" value="ECO:0007669"/>
    <property type="project" value="InterPro"/>
</dbReference>
<dbReference type="Pfam" id="PF00092">
    <property type="entry name" value="VWA"/>
    <property type="match status" value="2"/>
</dbReference>
<dbReference type="AlphaFoldDB" id="A0AAD9E3E2"/>
<dbReference type="InterPro" id="IPR036880">
    <property type="entry name" value="Kunitz_BPTI_sf"/>
</dbReference>
<dbReference type="PROSITE" id="PS50234">
    <property type="entry name" value="VWFA"/>
    <property type="match status" value="2"/>
</dbReference>
<feature type="domain" description="VWFA" evidence="6">
    <location>
        <begin position="823"/>
        <end position="1006"/>
    </location>
</feature>
<accession>A0AAD9E3E2</accession>
<dbReference type="InterPro" id="IPR002223">
    <property type="entry name" value="Kunitz_BPTI"/>
</dbReference>
<organism evidence="7 8">
    <name type="scientific">Electrophorus voltai</name>
    <dbReference type="NCBI Taxonomy" id="2609070"/>
    <lineage>
        <taxon>Eukaryota</taxon>
        <taxon>Metazoa</taxon>
        <taxon>Chordata</taxon>
        <taxon>Craniata</taxon>
        <taxon>Vertebrata</taxon>
        <taxon>Euteleostomi</taxon>
        <taxon>Actinopterygii</taxon>
        <taxon>Neopterygii</taxon>
        <taxon>Teleostei</taxon>
        <taxon>Ostariophysi</taxon>
        <taxon>Gymnotiformes</taxon>
        <taxon>Gymnotoidei</taxon>
        <taxon>Gymnotidae</taxon>
        <taxon>Electrophorus</taxon>
    </lineage>
</organism>
<dbReference type="Pfam" id="PF00014">
    <property type="entry name" value="Kunitz_BPTI"/>
    <property type="match status" value="1"/>
</dbReference>
<comment type="caution">
    <text evidence="7">The sequence shown here is derived from an EMBL/GenBank/DDBJ whole genome shotgun (WGS) entry which is preliminary data.</text>
</comment>
<dbReference type="GO" id="GO:0005615">
    <property type="term" value="C:extracellular space"/>
    <property type="evidence" value="ECO:0007669"/>
    <property type="project" value="TreeGrafter"/>
</dbReference>
<feature type="non-terminal residue" evidence="7">
    <location>
        <position position="1228"/>
    </location>
</feature>
<feature type="compositionally biased region" description="Low complexity" evidence="4">
    <location>
        <begin position="529"/>
        <end position="541"/>
    </location>
</feature>
<feature type="compositionally biased region" description="Low complexity" evidence="4">
    <location>
        <begin position="579"/>
        <end position="604"/>
    </location>
</feature>
<evidence type="ECO:0000256" key="1">
    <source>
        <dbReference type="ARBA" id="ARBA00004498"/>
    </source>
</evidence>
<feature type="compositionally biased region" description="Basic and acidic residues" evidence="4">
    <location>
        <begin position="753"/>
        <end position="768"/>
    </location>
</feature>
<name>A0AAD9E3E2_9TELE</name>
<keyword evidence="8" id="KW-1185">Reference proteome</keyword>
<sequence>MYEGRMQCGILVCILLICTEGAKGQKKQRSRQKTDSPGILNEGKTLTCPVELFFLMDSSERTKALLFEKQRTLVQRFSAQLMRLQAPGWDLRLRLALLQYSSTVSLEHTFRQWQGVDIFQSLVASLAHIGHGTYSAYALSNATRVFAQETSGNSLRVALLFTEGMDHPRSPSALVAAAEAKNHDIRVFAISLLPATRESHTRLRSIASAPPEQHMFSFTDPLLEEKLFNELGAVVDSRCPPPKLCVCNKGEQGLPGNPGRAGNPGAVGPPGLKGARGEHGLNGHPGRKGLEGSPGVRGEKGGTGECGAPGMKGNQGTHGPPGPHGPPGEQGHIGAHGDLGSEGPSGSKGERGPAGATGPPGDAGLGLFGPKGDRGYQGRPGPNGPVGIGKPGLPGSPGHPGVQGNQGFPGEGLPGPKGDRGYEGPKGVCGPPGLGVQGEKGNTGAPGLPGSIGYPGAGTQGEKAVFSTSPSTYAAGDHGAPGPQGNSGTLGSGIEGSKGDQGFPGEQGPQGERGIGQPGTKGEPGPDGAPGIPGIPGEDGAVGPKGEMGSPGLQGPDGVPGKGTPGEKGDRGDRGTRGLPGAPGEVGPPGAKGEPGILGRLGIPGLPGQGLPGSKGDPGPRGPQGPVGDPGAGITGPMGDRGPPGPFGPQGIKGDGYPGPQGLPGLPGAEGDMGSEGIGIPGPKGDQGLPGASGPSGPSGTGLMGPKGATGQSGAPGLPGLHGEGIDGPKGEPGSQGSPGFRGAPGEGMPGEKGVRGLTGEHGRKGDQGDSGATGETGPAIVFDVAPETRNIFLYIIHNNQLSCSPLGFFSGCGLKCRDSPLELIFVIDSSKDMGPENFEVVKDFVNALVDRVSVSQKATRIGVVLYSHISVVVASLHQVSDSTAVKAAVRKTAYLGEGTFTGSAIHSAMQMFQVARPGGRKVAVVVTNGLANRQDAVHLEEAATEAHAAGIEMFIIGAGSRSDPLHAEFRREMNLIASDPDEEHVYLIDDFMYLPALESQFLSRICELKDSVILTPDKNKHFALMPGPNIQTPDTSPDDSTIRTTVRKCHWCIENSPPFKTAGAVVRNDVMTSAEDLTNKLIIRVESAASSKTILLPLQPEAPVETEFLSAFQLPRPDGSADNAVDGDGKMSHLEESINGFHGLTVASSGSREHVGSPGTPVMAPHTPPDGPIDLASGSSSQILPPPSQPDQSEVAVGCRQQLDPGPCRHYQMKWYYDPGANACARF</sequence>
<feature type="region of interest" description="Disordered" evidence="4">
    <location>
        <begin position="1148"/>
        <end position="1195"/>
    </location>
</feature>
<evidence type="ECO:0000256" key="5">
    <source>
        <dbReference type="SAM" id="SignalP"/>
    </source>
</evidence>
<evidence type="ECO:0000256" key="3">
    <source>
        <dbReference type="ARBA" id="ARBA00023157"/>
    </source>
</evidence>
<feature type="compositionally biased region" description="Low complexity" evidence="4">
    <location>
        <begin position="660"/>
        <end position="670"/>
    </location>
</feature>
<dbReference type="Proteomes" id="UP001239994">
    <property type="component" value="Unassembled WGS sequence"/>
</dbReference>
<keyword evidence="2" id="KW-0272">Extracellular matrix</keyword>
<dbReference type="SMART" id="SM00327">
    <property type="entry name" value="VWA"/>
    <property type="match status" value="2"/>
</dbReference>
<feature type="compositionally biased region" description="Low complexity" evidence="4">
    <location>
        <begin position="500"/>
        <end position="510"/>
    </location>
</feature>
<reference evidence="7" key="1">
    <citation type="submission" date="2023-03" db="EMBL/GenBank/DDBJ databases">
        <title>Electrophorus voltai genome.</title>
        <authorList>
            <person name="Bian C."/>
        </authorList>
    </citation>
    <scope>NUCLEOTIDE SEQUENCE</scope>
    <source>
        <strain evidence="7">CB-2022</strain>
        <tissue evidence="7">Muscle</tissue>
    </source>
</reference>
<keyword evidence="2" id="KW-0964">Secreted</keyword>
<gene>
    <name evidence="7" type="ORF">P4O66_019248</name>
</gene>
<protein>
    <recommendedName>
        <fullName evidence="6">VWFA domain-containing protein</fullName>
    </recommendedName>
</protein>
<dbReference type="InterPro" id="IPR036465">
    <property type="entry name" value="vWFA_dom_sf"/>
</dbReference>
<dbReference type="Gene3D" id="4.10.410.10">
    <property type="entry name" value="Pancreatic trypsin inhibitor Kunitz domain"/>
    <property type="match status" value="1"/>
</dbReference>
<keyword evidence="5" id="KW-0732">Signal</keyword>
<dbReference type="PANTHER" id="PTHR24023">
    <property type="entry name" value="COLLAGEN ALPHA"/>
    <property type="match status" value="1"/>
</dbReference>
<dbReference type="GO" id="GO:0031012">
    <property type="term" value="C:extracellular matrix"/>
    <property type="evidence" value="ECO:0007669"/>
    <property type="project" value="TreeGrafter"/>
</dbReference>
<dbReference type="Pfam" id="PF01391">
    <property type="entry name" value="Collagen"/>
    <property type="match status" value="4"/>
</dbReference>
<feature type="region of interest" description="Disordered" evidence="4">
    <location>
        <begin position="253"/>
        <end position="779"/>
    </location>
</feature>
<dbReference type="InterPro" id="IPR008160">
    <property type="entry name" value="Collagen"/>
</dbReference>
<comment type="subcellular location">
    <subcellularLocation>
        <location evidence="1">Secreted</location>
        <location evidence="1">Extracellular space</location>
        <location evidence="1">Extracellular matrix</location>
    </subcellularLocation>
</comment>
<dbReference type="Gene3D" id="3.40.50.410">
    <property type="entry name" value="von Willebrand factor, type A domain"/>
    <property type="match status" value="2"/>
</dbReference>
<evidence type="ECO:0000259" key="6">
    <source>
        <dbReference type="PROSITE" id="PS50234"/>
    </source>
</evidence>
<evidence type="ECO:0000313" key="8">
    <source>
        <dbReference type="Proteomes" id="UP001239994"/>
    </source>
</evidence>
<feature type="signal peptide" evidence="5">
    <location>
        <begin position="1"/>
        <end position="24"/>
    </location>
</feature>
<feature type="compositionally biased region" description="Basic and acidic residues" evidence="4">
    <location>
        <begin position="565"/>
        <end position="576"/>
    </location>
</feature>
<dbReference type="SUPFAM" id="SSF53300">
    <property type="entry name" value="vWA-like"/>
    <property type="match status" value="2"/>
</dbReference>
<dbReference type="SUPFAM" id="SSF57362">
    <property type="entry name" value="BPTI-like"/>
    <property type="match status" value="1"/>
</dbReference>
<evidence type="ECO:0000256" key="2">
    <source>
        <dbReference type="ARBA" id="ARBA00022530"/>
    </source>
</evidence>
<dbReference type="InterPro" id="IPR002035">
    <property type="entry name" value="VWF_A"/>
</dbReference>
<evidence type="ECO:0000313" key="7">
    <source>
        <dbReference type="EMBL" id="KAK1805680.1"/>
    </source>
</evidence>
<evidence type="ECO:0000256" key="4">
    <source>
        <dbReference type="SAM" id="MobiDB-lite"/>
    </source>
</evidence>
<feature type="chain" id="PRO_5042226652" description="VWFA domain-containing protein" evidence="5">
    <location>
        <begin position="25"/>
        <end position="1228"/>
    </location>
</feature>
<dbReference type="EMBL" id="JAROKS010000003">
    <property type="protein sequence ID" value="KAK1805680.1"/>
    <property type="molecule type" value="Genomic_DNA"/>
</dbReference>
<keyword evidence="3" id="KW-1015">Disulfide bond</keyword>
<proteinExistence type="predicted"/>
<feature type="compositionally biased region" description="Low complexity" evidence="4">
    <location>
        <begin position="254"/>
        <end position="272"/>
    </location>
</feature>